<reference evidence="2 3" key="1">
    <citation type="submission" date="2020-08" db="EMBL/GenBank/DDBJ databases">
        <title>Winkia gen. nov., sp. nov., isolated from faeces of the Anser albifrons in China.</title>
        <authorList>
            <person name="Liu Q."/>
        </authorList>
    </citation>
    <scope>NUCLEOTIDE SEQUENCE [LARGE SCALE GENOMIC DNA]</scope>
    <source>
        <strain evidence="2 3">C62</strain>
    </source>
</reference>
<feature type="transmembrane region" description="Helical" evidence="1">
    <location>
        <begin position="192"/>
        <end position="211"/>
    </location>
</feature>
<evidence type="ECO:0000313" key="2">
    <source>
        <dbReference type="EMBL" id="MBD3689432.1"/>
    </source>
</evidence>
<dbReference type="Proteomes" id="UP000627538">
    <property type="component" value="Unassembled WGS sequence"/>
</dbReference>
<dbReference type="RefSeq" id="WP_191071479.1">
    <property type="nucleotide sequence ID" value="NZ_CP060506.1"/>
</dbReference>
<dbReference type="AlphaFoldDB" id="A0A8I0G7T2"/>
<organism evidence="2 3">
    <name type="scientific">Nanchangia anserum</name>
    <dbReference type="NCBI Taxonomy" id="2692125"/>
    <lineage>
        <taxon>Bacteria</taxon>
        <taxon>Bacillati</taxon>
        <taxon>Actinomycetota</taxon>
        <taxon>Actinomycetes</taxon>
        <taxon>Actinomycetales</taxon>
        <taxon>Actinomycetaceae</taxon>
        <taxon>Nanchangia</taxon>
    </lineage>
</organism>
<name>A0A8I0G7T2_9ACTO</name>
<comment type="caution">
    <text evidence="2">The sequence shown here is derived from an EMBL/GenBank/DDBJ whole genome shotgun (WGS) entry which is preliminary data.</text>
</comment>
<protein>
    <submittedName>
        <fullName evidence="2">DUF998 domain-containing protein</fullName>
    </submittedName>
</protein>
<feature type="transmembrane region" description="Helical" evidence="1">
    <location>
        <begin position="57"/>
        <end position="78"/>
    </location>
</feature>
<feature type="transmembrane region" description="Helical" evidence="1">
    <location>
        <begin position="90"/>
        <end position="112"/>
    </location>
</feature>
<proteinExistence type="predicted"/>
<gene>
    <name evidence="2" type="ORF">H8R10_04200</name>
</gene>
<feature type="transmembrane region" description="Helical" evidence="1">
    <location>
        <begin position="12"/>
        <end position="34"/>
    </location>
</feature>
<evidence type="ECO:0000313" key="3">
    <source>
        <dbReference type="Proteomes" id="UP000627538"/>
    </source>
</evidence>
<keyword evidence="1" id="KW-0812">Transmembrane</keyword>
<dbReference type="EMBL" id="JACRUO010000001">
    <property type="protein sequence ID" value="MBD3689432.1"/>
    <property type="molecule type" value="Genomic_DNA"/>
</dbReference>
<dbReference type="InterPro" id="IPR009339">
    <property type="entry name" value="DUF998"/>
</dbReference>
<feature type="transmembrane region" description="Helical" evidence="1">
    <location>
        <begin position="164"/>
        <end position="186"/>
    </location>
</feature>
<feature type="transmembrane region" description="Helical" evidence="1">
    <location>
        <begin position="132"/>
        <end position="152"/>
    </location>
</feature>
<keyword evidence="1" id="KW-0472">Membrane</keyword>
<accession>A0A8I0G7T2</accession>
<keyword evidence="3" id="KW-1185">Reference proteome</keyword>
<sequence length="220" mass="23659">MPRPRRLRPFTHRAFACVLIGTVCYSLWIAQPWFNPAMPLWRSYVSELAAINQPGNAIVRVGDTLAAICAACAGLFGWRSRAFTRPACAMIAVFALATVLDSIFPMACAPSLSAVCAAGDEAGTLGLSHNIHTMTSAVANMATLGLTGWWLWCHRRRPQAREAVAHLTALTHIVTALVTAGLALVHSEAAGVFQRVSLIGLIVWVLVAVSLRSESLRSRA</sequence>
<dbReference type="Pfam" id="PF06197">
    <property type="entry name" value="DUF998"/>
    <property type="match status" value="1"/>
</dbReference>
<keyword evidence="1" id="KW-1133">Transmembrane helix</keyword>
<evidence type="ECO:0000256" key="1">
    <source>
        <dbReference type="SAM" id="Phobius"/>
    </source>
</evidence>